<reference evidence="8 9" key="1">
    <citation type="journal article" date="2019" name="Emerg. Microbes Infect.">
        <title>Comprehensive subspecies identification of 175 nontuberculous mycobacteria species based on 7547 genomic profiles.</title>
        <authorList>
            <person name="Matsumoto Y."/>
            <person name="Kinjo T."/>
            <person name="Motooka D."/>
            <person name="Nabeya D."/>
            <person name="Jung N."/>
            <person name="Uechi K."/>
            <person name="Horii T."/>
            <person name="Iida T."/>
            <person name="Fujita J."/>
            <person name="Nakamura S."/>
        </authorList>
    </citation>
    <scope>NUCLEOTIDE SEQUENCE [LARGE SCALE GENOMIC DNA]</scope>
    <source>
        <strain evidence="8 9">JCM 30395</strain>
    </source>
</reference>
<dbReference type="PRINTS" id="PR00455">
    <property type="entry name" value="HTHTETR"/>
</dbReference>
<dbReference type="InterPro" id="IPR050109">
    <property type="entry name" value="HTH-type_TetR-like_transc_reg"/>
</dbReference>
<dbReference type="SUPFAM" id="SSF46689">
    <property type="entry name" value="Homeodomain-like"/>
    <property type="match status" value="1"/>
</dbReference>
<dbReference type="GO" id="GO:0003700">
    <property type="term" value="F:DNA-binding transcription factor activity"/>
    <property type="evidence" value="ECO:0007669"/>
    <property type="project" value="TreeGrafter"/>
</dbReference>
<evidence type="ECO:0000256" key="3">
    <source>
        <dbReference type="ARBA" id="ARBA00023125"/>
    </source>
</evidence>
<dbReference type="KEGG" id="msar:MSAR_47270"/>
<keyword evidence="4" id="KW-0804">Transcription</keyword>
<name>A0A7I7SZ56_9MYCO</name>
<feature type="domain" description="HTH tetR-type" evidence="7">
    <location>
        <begin position="5"/>
        <end position="65"/>
    </location>
</feature>
<feature type="DNA-binding region" description="H-T-H motif" evidence="5">
    <location>
        <begin position="28"/>
        <end position="47"/>
    </location>
</feature>
<gene>
    <name evidence="8" type="ORF">MSAR_47270</name>
</gene>
<dbReference type="SUPFAM" id="SSF48498">
    <property type="entry name" value="Tetracyclin repressor-like, C-terminal domain"/>
    <property type="match status" value="1"/>
</dbReference>
<dbReference type="InterPro" id="IPR009057">
    <property type="entry name" value="Homeodomain-like_sf"/>
</dbReference>
<sequence length="229" mass="25019">MSGRHTRRSDILAVAAELFARKGVASTTVRDIGDAANIFSGSLYHFFASKDLIVAEILATFMEDVHHTFSAAVEEATDAKGAVRGLIGATLDVIDRHPHATTIYQNDRAYLRERGLLEPVDEASRGIREFWMTALNQGVADGSFRDDVPAEIFYRSARDTLWSTTHWPIRPRYSTPALADTIWTMFFDGFAKATVVLENGVSSTATTSPAGERVPPGGTEPARRTTSGV</sequence>
<evidence type="ECO:0000256" key="5">
    <source>
        <dbReference type="PROSITE-ProRule" id="PRU00335"/>
    </source>
</evidence>
<dbReference type="Gene3D" id="1.10.10.60">
    <property type="entry name" value="Homeodomain-like"/>
    <property type="match status" value="1"/>
</dbReference>
<evidence type="ECO:0000313" key="9">
    <source>
        <dbReference type="Proteomes" id="UP000466445"/>
    </source>
</evidence>
<organism evidence="8 9">
    <name type="scientific">Mycolicibacterium sarraceniae</name>
    <dbReference type="NCBI Taxonomy" id="1534348"/>
    <lineage>
        <taxon>Bacteria</taxon>
        <taxon>Bacillati</taxon>
        <taxon>Actinomycetota</taxon>
        <taxon>Actinomycetes</taxon>
        <taxon>Mycobacteriales</taxon>
        <taxon>Mycobacteriaceae</taxon>
        <taxon>Mycolicibacterium</taxon>
    </lineage>
</organism>
<dbReference type="Pfam" id="PF00440">
    <property type="entry name" value="TetR_N"/>
    <property type="match status" value="1"/>
</dbReference>
<evidence type="ECO:0000256" key="6">
    <source>
        <dbReference type="SAM" id="MobiDB-lite"/>
    </source>
</evidence>
<keyword evidence="2" id="KW-0805">Transcription regulation</keyword>
<keyword evidence="1" id="KW-0678">Repressor</keyword>
<proteinExistence type="predicted"/>
<evidence type="ECO:0000313" key="8">
    <source>
        <dbReference type="EMBL" id="BBY61591.1"/>
    </source>
</evidence>
<dbReference type="EMBL" id="AP022595">
    <property type="protein sequence ID" value="BBY61591.1"/>
    <property type="molecule type" value="Genomic_DNA"/>
</dbReference>
<evidence type="ECO:0000259" key="7">
    <source>
        <dbReference type="PROSITE" id="PS50977"/>
    </source>
</evidence>
<keyword evidence="9" id="KW-1185">Reference proteome</keyword>
<keyword evidence="3 5" id="KW-0238">DNA-binding</keyword>
<accession>A0A7I7SZ56</accession>
<dbReference type="PANTHER" id="PTHR30055">
    <property type="entry name" value="HTH-TYPE TRANSCRIPTIONAL REGULATOR RUTR"/>
    <property type="match status" value="1"/>
</dbReference>
<dbReference type="PROSITE" id="PS50977">
    <property type="entry name" value="HTH_TETR_2"/>
    <property type="match status" value="1"/>
</dbReference>
<evidence type="ECO:0000256" key="4">
    <source>
        <dbReference type="ARBA" id="ARBA00023163"/>
    </source>
</evidence>
<dbReference type="Proteomes" id="UP000466445">
    <property type="component" value="Chromosome"/>
</dbReference>
<evidence type="ECO:0000256" key="1">
    <source>
        <dbReference type="ARBA" id="ARBA00022491"/>
    </source>
</evidence>
<protein>
    <recommendedName>
        <fullName evidence="7">HTH tetR-type domain-containing protein</fullName>
    </recommendedName>
</protein>
<evidence type="ECO:0000256" key="2">
    <source>
        <dbReference type="ARBA" id="ARBA00023015"/>
    </source>
</evidence>
<dbReference type="RefSeq" id="WP_163701046.1">
    <property type="nucleotide sequence ID" value="NZ_AP022595.1"/>
</dbReference>
<dbReference type="Gene3D" id="1.10.357.10">
    <property type="entry name" value="Tetracycline Repressor, domain 2"/>
    <property type="match status" value="1"/>
</dbReference>
<dbReference type="InterPro" id="IPR001647">
    <property type="entry name" value="HTH_TetR"/>
</dbReference>
<dbReference type="InterPro" id="IPR036271">
    <property type="entry name" value="Tet_transcr_reg_TetR-rel_C_sf"/>
</dbReference>
<dbReference type="PANTHER" id="PTHR30055:SF175">
    <property type="entry name" value="HTH-TYPE TRANSCRIPTIONAL REPRESSOR KSTR2"/>
    <property type="match status" value="1"/>
</dbReference>
<feature type="region of interest" description="Disordered" evidence="6">
    <location>
        <begin position="202"/>
        <end position="229"/>
    </location>
</feature>
<dbReference type="GO" id="GO:0000976">
    <property type="term" value="F:transcription cis-regulatory region binding"/>
    <property type="evidence" value="ECO:0007669"/>
    <property type="project" value="TreeGrafter"/>
</dbReference>
<dbReference type="AlphaFoldDB" id="A0A7I7SZ56"/>